<reference evidence="1 2" key="1">
    <citation type="journal article" date="2012" name="Genome Biol.">
        <title>Genome and low-iron response of an oceanic diatom adapted to chronic iron limitation.</title>
        <authorList>
            <person name="Lommer M."/>
            <person name="Specht M."/>
            <person name="Roy A.S."/>
            <person name="Kraemer L."/>
            <person name="Andreson R."/>
            <person name="Gutowska M.A."/>
            <person name="Wolf J."/>
            <person name="Bergner S.V."/>
            <person name="Schilhabel M.B."/>
            <person name="Klostermeier U.C."/>
            <person name="Beiko R.G."/>
            <person name="Rosenstiel P."/>
            <person name="Hippler M."/>
            <person name="Laroche J."/>
        </authorList>
    </citation>
    <scope>NUCLEOTIDE SEQUENCE [LARGE SCALE GENOMIC DNA]</scope>
    <source>
        <strain evidence="1 2">CCMP1005</strain>
    </source>
</reference>
<dbReference type="AlphaFoldDB" id="K0T4C3"/>
<evidence type="ECO:0000313" key="1">
    <source>
        <dbReference type="EMBL" id="EJK72014.1"/>
    </source>
</evidence>
<name>K0T4C3_THAOC</name>
<organism evidence="1 2">
    <name type="scientific">Thalassiosira oceanica</name>
    <name type="common">Marine diatom</name>
    <dbReference type="NCBI Taxonomy" id="159749"/>
    <lineage>
        <taxon>Eukaryota</taxon>
        <taxon>Sar</taxon>
        <taxon>Stramenopiles</taxon>
        <taxon>Ochrophyta</taxon>
        <taxon>Bacillariophyta</taxon>
        <taxon>Coscinodiscophyceae</taxon>
        <taxon>Thalassiosirophycidae</taxon>
        <taxon>Thalassiosirales</taxon>
        <taxon>Thalassiosiraceae</taxon>
        <taxon>Thalassiosira</taxon>
    </lineage>
</organism>
<comment type="caution">
    <text evidence="1">The sequence shown here is derived from an EMBL/GenBank/DDBJ whole genome shotgun (WGS) entry which is preliminary data.</text>
</comment>
<proteinExistence type="predicted"/>
<dbReference type="eggNOG" id="ENOG502SDBJ">
    <property type="taxonomic scope" value="Eukaryota"/>
</dbReference>
<dbReference type="Proteomes" id="UP000266841">
    <property type="component" value="Unassembled WGS sequence"/>
</dbReference>
<gene>
    <name evidence="1" type="ORF">THAOC_06493</name>
</gene>
<protein>
    <submittedName>
        <fullName evidence="1">Uncharacterized protein</fullName>
    </submittedName>
</protein>
<evidence type="ECO:0000313" key="2">
    <source>
        <dbReference type="Proteomes" id="UP000266841"/>
    </source>
</evidence>
<accession>K0T4C3</accession>
<feature type="non-terminal residue" evidence="1">
    <location>
        <position position="1"/>
    </location>
</feature>
<keyword evidence="2" id="KW-1185">Reference proteome</keyword>
<dbReference type="EMBL" id="AGNL01006472">
    <property type="protein sequence ID" value="EJK72014.1"/>
    <property type="molecule type" value="Genomic_DNA"/>
</dbReference>
<sequence length="123" mass="13264">CHPWLHHPAPITTTLAVRDADGDADGDPSIVDLVELIEPPMVTHASICGELFTGYAPDLMCIPRRLNADEQGVDARRHVAFRSGSPKNLRASRAVVTRILAHARFQTASTSLLTLQTCGGGLR</sequence>